<dbReference type="GO" id="GO:0000160">
    <property type="term" value="P:phosphorelay signal transduction system"/>
    <property type="evidence" value="ECO:0007669"/>
    <property type="project" value="InterPro"/>
</dbReference>
<keyword evidence="5" id="KW-1185">Reference proteome</keyword>
<evidence type="ECO:0000313" key="4">
    <source>
        <dbReference type="EMBL" id="RCW77457.1"/>
    </source>
</evidence>
<evidence type="ECO:0000256" key="2">
    <source>
        <dbReference type="PROSITE-ProRule" id="PRU00169"/>
    </source>
</evidence>
<feature type="domain" description="Response regulatory" evidence="3">
    <location>
        <begin position="3"/>
        <end position="117"/>
    </location>
</feature>
<dbReference type="EMBL" id="QPJJ01000001">
    <property type="protein sequence ID" value="RCW77457.1"/>
    <property type="molecule type" value="Genomic_DNA"/>
</dbReference>
<dbReference type="Pfam" id="PF00072">
    <property type="entry name" value="Response_reg"/>
    <property type="match status" value="1"/>
</dbReference>
<dbReference type="Gene3D" id="3.40.50.2300">
    <property type="match status" value="1"/>
</dbReference>
<evidence type="ECO:0000259" key="3">
    <source>
        <dbReference type="PROSITE" id="PS50110"/>
    </source>
</evidence>
<proteinExistence type="predicted"/>
<dbReference type="PANTHER" id="PTHR44591:SF3">
    <property type="entry name" value="RESPONSE REGULATORY DOMAIN-CONTAINING PROTEIN"/>
    <property type="match status" value="1"/>
</dbReference>
<dbReference type="Proteomes" id="UP000252585">
    <property type="component" value="Unassembled WGS sequence"/>
</dbReference>
<dbReference type="OrthoDB" id="9808843at2"/>
<gene>
    <name evidence="4" type="ORF">DFR57_101331</name>
</gene>
<dbReference type="PANTHER" id="PTHR44591">
    <property type="entry name" value="STRESS RESPONSE REGULATOR PROTEIN 1"/>
    <property type="match status" value="1"/>
</dbReference>
<dbReference type="InterPro" id="IPR001789">
    <property type="entry name" value="Sig_transdc_resp-reg_receiver"/>
</dbReference>
<dbReference type="RefSeq" id="WP_114351386.1">
    <property type="nucleotide sequence ID" value="NZ_QPJJ01000001.1"/>
</dbReference>
<dbReference type="SUPFAM" id="SSF52172">
    <property type="entry name" value="CheY-like"/>
    <property type="match status" value="1"/>
</dbReference>
<dbReference type="AlphaFoldDB" id="A0A368YF04"/>
<evidence type="ECO:0000256" key="1">
    <source>
        <dbReference type="ARBA" id="ARBA00022553"/>
    </source>
</evidence>
<dbReference type="SMART" id="SM00448">
    <property type="entry name" value="REC"/>
    <property type="match status" value="1"/>
</dbReference>
<name>A0A368YF04_9BACI</name>
<dbReference type="InterPro" id="IPR050595">
    <property type="entry name" value="Bact_response_regulator"/>
</dbReference>
<organism evidence="4 5">
    <name type="scientific">Saliterribacillus persicus</name>
    <dbReference type="NCBI Taxonomy" id="930114"/>
    <lineage>
        <taxon>Bacteria</taxon>
        <taxon>Bacillati</taxon>
        <taxon>Bacillota</taxon>
        <taxon>Bacilli</taxon>
        <taxon>Bacillales</taxon>
        <taxon>Bacillaceae</taxon>
        <taxon>Saliterribacillus</taxon>
    </lineage>
</organism>
<dbReference type="PROSITE" id="PS50110">
    <property type="entry name" value="RESPONSE_REGULATORY"/>
    <property type="match status" value="1"/>
</dbReference>
<comment type="caution">
    <text evidence="4">The sequence shown here is derived from an EMBL/GenBank/DDBJ whole genome shotgun (WGS) entry which is preliminary data.</text>
</comment>
<protein>
    <submittedName>
        <fullName evidence="4">Two-component system response regulator (Stage 0 sporulation protein F)</fullName>
    </submittedName>
</protein>
<keyword evidence="1 2" id="KW-0597">Phosphoprotein</keyword>
<dbReference type="InterPro" id="IPR011006">
    <property type="entry name" value="CheY-like_superfamily"/>
</dbReference>
<reference evidence="4 5" key="1">
    <citation type="submission" date="2018-07" db="EMBL/GenBank/DDBJ databases">
        <title>Genomic Encyclopedia of Type Strains, Phase IV (KMG-IV): sequencing the most valuable type-strain genomes for metagenomic binning, comparative biology and taxonomic classification.</title>
        <authorList>
            <person name="Goeker M."/>
        </authorList>
    </citation>
    <scope>NUCLEOTIDE SEQUENCE [LARGE SCALE GENOMIC DNA]</scope>
    <source>
        <strain evidence="4 5">DSM 27696</strain>
    </source>
</reference>
<evidence type="ECO:0000313" key="5">
    <source>
        <dbReference type="Proteomes" id="UP000252585"/>
    </source>
</evidence>
<accession>A0A368YF04</accession>
<sequence>MHHVLIVDDQPGIRLLLEEIMKIEGFQVTTAINGKDALEKIEARAPDLMLVDYKLPVIDGLTLVKQLESEGTVIPTIIMTGMPEKISDEVKTLKSVQTIFSKPFNINDARSTIKAFFLQNK</sequence>
<feature type="modified residue" description="4-aspartylphosphate" evidence="2">
    <location>
        <position position="52"/>
    </location>
</feature>